<dbReference type="PROSITE" id="PS50600">
    <property type="entry name" value="ULP_PROTEASE"/>
    <property type="match status" value="1"/>
</dbReference>
<evidence type="ECO:0000256" key="1">
    <source>
        <dbReference type="ARBA" id="ARBA00005234"/>
    </source>
</evidence>
<comment type="caution">
    <text evidence="5">The sequence shown here is derived from an EMBL/GenBank/DDBJ whole genome shotgun (WGS) entry which is preliminary data.</text>
</comment>
<dbReference type="InterPro" id="IPR038765">
    <property type="entry name" value="Papain-like_cys_pep_sf"/>
</dbReference>
<keyword evidence="2" id="KW-0645">Protease</keyword>
<comment type="similarity">
    <text evidence="1">Belongs to the peptidase C48 family.</text>
</comment>
<dbReference type="Pfam" id="PF02902">
    <property type="entry name" value="Peptidase_C48"/>
    <property type="match status" value="1"/>
</dbReference>
<dbReference type="PANTHER" id="PTHR33018:SF31">
    <property type="entry name" value="TRANSPOSASE, PTTA_EN_SPM, PLANT"/>
    <property type="match status" value="1"/>
</dbReference>
<evidence type="ECO:0000313" key="6">
    <source>
        <dbReference type="Proteomes" id="UP000288805"/>
    </source>
</evidence>
<dbReference type="InterPro" id="IPR004252">
    <property type="entry name" value="Probable_transposase_24"/>
</dbReference>
<reference evidence="5 6" key="1">
    <citation type="journal article" date="2018" name="PLoS Genet.">
        <title>Population sequencing reveals clonal diversity and ancestral inbreeding in the grapevine cultivar Chardonnay.</title>
        <authorList>
            <person name="Roach M.J."/>
            <person name="Johnson D.L."/>
            <person name="Bohlmann J."/>
            <person name="van Vuuren H.J."/>
            <person name="Jones S.J."/>
            <person name="Pretorius I.S."/>
            <person name="Schmidt S.A."/>
            <person name="Borneman A.R."/>
        </authorList>
    </citation>
    <scope>NUCLEOTIDE SEQUENCE [LARGE SCALE GENOMIC DNA]</scope>
    <source>
        <strain evidence="6">cv. Chardonnay</strain>
        <tissue evidence="5">Leaf</tissue>
    </source>
</reference>
<accession>A0A438DJH2</accession>
<evidence type="ECO:0000256" key="3">
    <source>
        <dbReference type="ARBA" id="ARBA00022801"/>
    </source>
</evidence>
<dbReference type="PANTHER" id="PTHR33018">
    <property type="entry name" value="OS10G0338966 PROTEIN-RELATED"/>
    <property type="match status" value="1"/>
</dbReference>
<evidence type="ECO:0000313" key="5">
    <source>
        <dbReference type="EMBL" id="RVW35624.1"/>
    </source>
</evidence>
<name>A0A438DJH2_VITVI</name>
<feature type="domain" description="Ubiquitin-like protease family profile" evidence="4">
    <location>
        <begin position="341"/>
        <end position="532"/>
    </location>
</feature>
<dbReference type="EMBL" id="QGNW01001599">
    <property type="protein sequence ID" value="RVW35624.1"/>
    <property type="molecule type" value="Genomic_DNA"/>
</dbReference>
<gene>
    <name evidence="5" type="ORF">CK203_106308</name>
</gene>
<dbReference type="Gene3D" id="3.40.395.10">
    <property type="entry name" value="Adenoviral Proteinase, Chain A"/>
    <property type="match status" value="1"/>
</dbReference>
<proteinExistence type="inferred from homology"/>
<evidence type="ECO:0000259" key="4">
    <source>
        <dbReference type="PROSITE" id="PS50600"/>
    </source>
</evidence>
<dbReference type="InterPro" id="IPR003653">
    <property type="entry name" value="Peptidase_C48_C"/>
</dbReference>
<dbReference type="GO" id="GO:0006508">
    <property type="term" value="P:proteolysis"/>
    <property type="evidence" value="ECO:0007669"/>
    <property type="project" value="UniProtKB-KW"/>
</dbReference>
<dbReference type="GO" id="GO:0008234">
    <property type="term" value="F:cysteine-type peptidase activity"/>
    <property type="evidence" value="ECO:0007669"/>
    <property type="project" value="InterPro"/>
</dbReference>
<dbReference type="AlphaFoldDB" id="A0A438DJH2"/>
<keyword evidence="3" id="KW-0378">Hydrolase</keyword>
<protein>
    <recommendedName>
        <fullName evidence="4">Ubiquitin-like protease family profile domain-containing protein</fullName>
    </recommendedName>
</protein>
<dbReference type="SUPFAM" id="SSF54001">
    <property type="entry name" value="Cysteine proteinases"/>
    <property type="match status" value="1"/>
</dbReference>
<evidence type="ECO:0000256" key="2">
    <source>
        <dbReference type="ARBA" id="ARBA00022670"/>
    </source>
</evidence>
<dbReference type="Pfam" id="PF03004">
    <property type="entry name" value="Transposase_24"/>
    <property type="match status" value="1"/>
</dbReference>
<sequence length="560" mass="64736">MPKVKHRGSTLKPEIAKNRSKGIKLKIEYNSLGSHIGENLVELSSYLGTITRTHVPIIVESWRKVPKETKEKLWDLITTSFNVNQNSKRNCFLLMGIRFRTFKYKLTKKYILPFKNDPEKLKKPPPIYPFIQEDHWRQFVKDRLSEHFNEYRKVQKLRRDKHIYNHYLGRKGYARFEQDILQAEGSIGRVDRSVLWKKAREKKGKFNKITEPVINMIDELLENAKETGLPPPGPNDILGQALGKPNHPGHVVGDGRCCNKTSYVSPHTQSDMGSNNMRQQLVLQPVVAEKPMFKMIEEPQPPEPPLKPKVITCKLAVERKGNVVATGTLIEEKGSNRLVVINVAHKPDARLPFPNPYEIINVGDAIGFELDWPTSLVILETEHPQVLDKGKKKIMKTPIIRKSKPQNHSVIKNFQKFVDGCLSLSTPQTEKRAQMLSKRLMECQDAKYVFIPYNPDFHWVLVVIEPRKMIVHYLDPMHHKPCEDLKDIVNMALRISAKKTSKREPSWQLVQCPRQEGGFECGYFVMRFIKEIIFYPTIIASKFGDKKTYSQVEFDEIRGE</sequence>
<organism evidence="5 6">
    <name type="scientific">Vitis vinifera</name>
    <name type="common">Grape</name>
    <dbReference type="NCBI Taxonomy" id="29760"/>
    <lineage>
        <taxon>Eukaryota</taxon>
        <taxon>Viridiplantae</taxon>
        <taxon>Streptophyta</taxon>
        <taxon>Embryophyta</taxon>
        <taxon>Tracheophyta</taxon>
        <taxon>Spermatophyta</taxon>
        <taxon>Magnoliopsida</taxon>
        <taxon>eudicotyledons</taxon>
        <taxon>Gunneridae</taxon>
        <taxon>Pentapetalae</taxon>
        <taxon>rosids</taxon>
        <taxon>Vitales</taxon>
        <taxon>Vitaceae</taxon>
        <taxon>Viteae</taxon>
        <taxon>Vitis</taxon>
    </lineage>
</organism>
<dbReference type="Proteomes" id="UP000288805">
    <property type="component" value="Unassembled WGS sequence"/>
</dbReference>